<dbReference type="InterPro" id="IPR018490">
    <property type="entry name" value="cNMP-bd_dom_sf"/>
</dbReference>
<dbReference type="SMART" id="SM00100">
    <property type="entry name" value="cNMP"/>
    <property type="match status" value="1"/>
</dbReference>
<dbReference type="GO" id="GO:0005249">
    <property type="term" value="F:voltage-gated potassium channel activity"/>
    <property type="evidence" value="ECO:0007669"/>
    <property type="project" value="TreeGrafter"/>
</dbReference>
<dbReference type="PANTHER" id="PTHR10217:SF637">
    <property type="entry name" value="EAG-LIKE K[+] CHANNEL, ISOFORM A"/>
    <property type="match status" value="1"/>
</dbReference>
<dbReference type="PANTHER" id="PTHR10217">
    <property type="entry name" value="VOLTAGE AND LIGAND GATED POTASSIUM CHANNEL"/>
    <property type="match status" value="1"/>
</dbReference>
<feature type="region of interest" description="Disordered" evidence="1">
    <location>
        <begin position="172"/>
        <end position="212"/>
    </location>
</feature>
<dbReference type="STRING" id="1661398.A0A482VYU9"/>
<dbReference type="Gene3D" id="2.60.120.10">
    <property type="entry name" value="Jelly Rolls"/>
    <property type="match status" value="1"/>
</dbReference>
<dbReference type="InterPro" id="IPR014710">
    <property type="entry name" value="RmlC-like_jellyroll"/>
</dbReference>
<gene>
    <name evidence="3" type="ORF">BDFB_009238</name>
</gene>
<dbReference type="CDD" id="cd00038">
    <property type="entry name" value="CAP_ED"/>
    <property type="match status" value="1"/>
</dbReference>
<feature type="non-terminal residue" evidence="3">
    <location>
        <position position="1"/>
    </location>
</feature>
<evidence type="ECO:0000256" key="1">
    <source>
        <dbReference type="SAM" id="MobiDB-lite"/>
    </source>
</evidence>
<dbReference type="AlphaFoldDB" id="A0A482VYU9"/>
<accession>A0A482VYU9</accession>
<proteinExistence type="predicted"/>
<dbReference type="EMBL" id="QDEB01047444">
    <property type="protein sequence ID" value="RZC37990.1"/>
    <property type="molecule type" value="Genomic_DNA"/>
</dbReference>
<dbReference type="OrthoDB" id="447251at2759"/>
<dbReference type="PROSITE" id="PS50042">
    <property type="entry name" value="CNMP_BINDING_3"/>
    <property type="match status" value="1"/>
</dbReference>
<comment type="caution">
    <text evidence="3">The sequence shown here is derived from an EMBL/GenBank/DDBJ whole genome shotgun (WGS) entry which is preliminary data.</text>
</comment>
<evidence type="ECO:0000313" key="3">
    <source>
        <dbReference type="EMBL" id="RZC37990.1"/>
    </source>
</evidence>
<feature type="domain" description="Cyclic nucleotide-binding" evidence="2">
    <location>
        <begin position="26"/>
        <end position="90"/>
    </location>
</feature>
<evidence type="ECO:0000313" key="4">
    <source>
        <dbReference type="Proteomes" id="UP000292052"/>
    </source>
</evidence>
<dbReference type="GO" id="GO:0042391">
    <property type="term" value="P:regulation of membrane potential"/>
    <property type="evidence" value="ECO:0007669"/>
    <property type="project" value="TreeGrafter"/>
</dbReference>
<organism evidence="3 4">
    <name type="scientific">Asbolus verrucosus</name>
    <name type="common">Desert ironclad beetle</name>
    <dbReference type="NCBI Taxonomy" id="1661398"/>
    <lineage>
        <taxon>Eukaryota</taxon>
        <taxon>Metazoa</taxon>
        <taxon>Ecdysozoa</taxon>
        <taxon>Arthropoda</taxon>
        <taxon>Hexapoda</taxon>
        <taxon>Insecta</taxon>
        <taxon>Pterygota</taxon>
        <taxon>Neoptera</taxon>
        <taxon>Endopterygota</taxon>
        <taxon>Coleoptera</taxon>
        <taxon>Polyphaga</taxon>
        <taxon>Cucujiformia</taxon>
        <taxon>Tenebrionidae</taxon>
        <taxon>Pimeliinae</taxon>
        <taxon>Asbolus</taxon>
    </lineage>
</organism>
<dbReference type="SUPFAM" id="SSF51206">
    <property type="entry name" value="cAMP-binding domain-like"/>
    <property type="match status" value="1"/>
</dbReference>
<dbReference type="InterPro" id="IPR050818">
    <property type="entry name" value="KCNH_animal-type"/>
</dbReference>
<reference evidence="3 4" key="1">
    <citation type="submission" date="2017-03" db="EMBL/GenBank/DDBJ databases">
        <title>Genome of the blue death feigning beetle - Asbolus verrucosus.</title>
        <authorList>
            <person name="Rider S.D."/>
        </authorList>
    </citation>
    <scope>NUCLEOTIDE SEQUENCE [LARGE SCALE GENOMIC DNA]</scope>
    <source>
        <strain evidence="3">Butters</strain>
        <tissue evidence="3">Head and leg muscle</tissue>
    </source>
</reference>
<dbReference type="Proteomes" id="UP000292052">
    <property type="component" value="Unassembled WGS sequence"/>
</dbReference>
<sequence>TLKEFPEELRGDVSMHLHREILQLPIFEAASQGCLKLLSLHIRNNFCAPGEYLIHKWDALSYIYYICNGSMEVVQNNMVVAILGKGDLVGSDINLHLQHSSNGPSTDQGRTGASSDIIIKSSSDVRALTYCDLKCIHMQGLVDVLRLYPEYQQQFANDIQHDLTFNVREGYEAEQESDANGMPSLTLPSISEDDENVHEEGESSPLSPNRSPMHVVRNAIQALQEMTTPSSCGGSVHYSVHSNPNLHHSGSGNGILARSTSHPPEMFYWEESNSPPLTFRPFPTYVDRDTQTDNELLRRYVTQNPRQILEMLGLDPDKILNKANMRKSHSIPDDKGQVHLSVRNQNCFNCSHLNDIAVDIDEETDEGKGEECPFLWDQNAPEARNFQVFEAINPQNSLLKFKKPSHAET</sequence>
<name>A0A482VYU9_ASBVE</name>
<dbReference type="GO" id="GO:0005886">
    <property type="term" value="C:plasma membrane"/>
    <property type="evidence" value="ECO:0007669"/>
    <property type="project" value="TreeGrafter"/>
</dbReference>
<evidence type="ECO:0000259" key="2">
    <source>
        <dbReference type="PROSITE" id="PS50042"/>
    </source>
</evidence>
<protein>
    <submittedName>
        <fullName evidence="3">Potassium voltage-gated channel subfamily H member 8</fullName>
    </submittedName>
</protein>
<dbReference type="InterPro" id="IPR000595">
    <property type="entry name" value="cNMP-bd_dom"/>
</dbReference>
<dbReference type="FunFam" id="2.60.120.10:FF:000097">
    <property type="entry name" value="Eag-like K[+] channel, isoform B"/>
    <property type="match status" value="1"/>
</dbReference>
<keyword evidence="4" id="KW-1185">Reference proteome</keyword>